<name>A0A392S856_9FABA</name>
<evidence type="ECO:0000313" key="1">
    <source>
        <dbReference type="EMBL" id="MCI44587.1"/>
    </source>
</evidence>
<dbReference type="EMBL" id="LXQA010332731">
    <property type="protein sequence ID" value="MCI44587.1"/>
    <property type="molecule type" value="Genomic_DNA"/>
</dbReference>
<accession>A0A392S856</accession>
<evidence type="ECO:0000313" key="2">
    <source>
        <dbReference type="Proteomes" id="UP000265520"/>
    </source>
</evidence>
<dbReference type="AlphaFoldDB" id="A0A392S856"/>
<organism evidence="1 2">
    <name type="scientific">Trifolium medium</name>
    <dbReference type="NCBI Taxonomy" id="97028"/>
    <lineage>
        <taxon>Eukaryota</taxon>
        <taxon>Viridiplantae</taxon>
        <taxon>Streptophyta</taxon>
        <taxon>Embryophyta</taxon>
        <taxon>Tracheophyta</taxon>
        <taxon>Spermatophyta</taxon>
        <taxon>Magnoliopsida</taxon>
        <taxon>eudicotyledons</taxon>
        <taxon>Gunneridae</taxon>
        <taxon>Pentapetalae</taxon>
        <taxon>rosids</taxon>
        <taxon>fabids</taxon>
        <taxon>Fabales</taxon>
        <taxon>Fabaceae</taxon>
        <taxon>Papilionoideae</taxon>
        <taxon>50 kb inversion clade</taxon>
        <taxon>NPAAA clade</taxon>
        <taxon>Hologalegina</taxon>
        <taxon>IRL clade</taxon>
        <taxon>Trifolieae</taxon>
        <taxon>Trifolium</taxon>
    </lineage>
</organism>
<reference evidence="1 2" key="1">
    <citation type="journal article" date="2018" name="Front. Plant Sci.">
        <title>Red Clover (Trifolium pratense) and Zigzag Clover (T. medium) - A Picture of Genomic Similarities and Differences.</title>
        <authorList>
            <person name="Dluhosova J."/>
            <person name="Istvanek J."/>
            <person name="Nedelnik J."/>
            <person name="Repkova J."/>
        </authorList>
    </citation>
    <scope>NUCLEOTIDE SEQUENCE [LARGE SCALE GENOMIC DNA]</scope>
    <source>
        <strain evidence="2">cv. 10/8</strain>
        <tissue evidence="1">Leaf</tissue>
    </source>
</reference>
<protein>
    <submittedName>
        <fullName evidence="1">Uncharacterized protein</fullName>
    </submittedName>
</protein>
<proteinExistence type="predicted"/>
<sequence length="80" mass="8766">MSWSNVPLDMHVMYGLNSGDPQPGPVPKGYLICIEPHVSWHTVFVVEAVGVDAKRKNMKRLVSKGRGDGGSAICFSCFLF</sequence>
<comment type="caution">
    <text evidence="1">The sequence shown here is derived from an EMBL/GenBank/DDBJ whole genome shotgun (WGS) entry which is preliminary data.</text>
</comment>
<keyword evidence="2" id="KW-1185">Reference proteome</keyword>
<dbReference type="Proteomes" id="UP000265520">
    <property type="component" value="Unassembled WGS sequence"/>
</dbReference>